<dbReference type="Proteomes" id="UP000292958">
    <property type="component" value="Unassembled WGS sequence"/>
</dbReference>
<keyword evidence="1" id="KW-0001">2Fe-2S</keyword>
<name>A0A4Q7YQE9_9BACT</name>
<dbReference type="InterPro" id="IPR006058">
    <property type="entry name" value="2Fe2S_fd_BS"/>
</dbReference>
<dbReference type="SUPFAM" id="SSF47741">
    <property type="entry name" value="CO dehydrogenase ISP C-domain like"/>
    <property type="match status" value="1"/>
</dbReference>
<dbReference type="PANTHER" id="PTHR44379">
    <property type="entry name" value="OXIDOREDUCTASE WITH IRON-SULFUR SUBUNIT"/>
    <property type="match status" value="1"/>
</dbReference>
<feature type="domain" description="2Fe-2S ferredoxin-type" evidence="6">
    <location>
        <begin position="10"/>
        <end position="86"/>
    </location>
</feature>
<keyword evidence="3" id="KW-0560">Oxidoreductase</keyword>
<dbReference type="Pfam" id="PF00111">
    <property type="entry name" value="Fer2"/>
    <property type="match status" value="1"/>
</dbReference>
<keyword evidence="4" id="KW-0408">Iron</keyword>
<dbReference type="InterPro" id="IPR001041">
    <property type="entry name" value="2Fe-2S_ferredoxin-type"/>
</dbReference>
<comment type="caution">
    <text evidence="7">The sequence shown here is derived from an EMBL/GenBank/DDBJ whole genome shotgun (WGS) entry which is preliminary data.</text>
</comment>
<dbReference type="InterPro" id="IPR002888">
    <property type="entry name" value="2Fe-2S-bd"/>
</dbReference>
<dbReference type="InterPro" id="IPR012675">
    <property type="entry name" value="Beta-grasp_dom_sf"/>
</dbReference>
<dbReference type="RefSeq" id="WP_242617653.1">
    <property type="nucleotide sequence ID" value="NZ_SHKW01000001.1"/>
</dbReference>
<dbReference type="GO" id="GO:0016491">
    <property type="term" value="F:oxidoreductase activity"/>
    <property type="evidence" value="ECO:0007669"/>
    <property type="project" value="UniProtKB-KW"/>
</dbReference>
<dbReference type="InterPro" id="IPR051452">
    <property type="entry name" value="Diverse_Oxidoreductases"/>
</dbReference>
<dbReference type="PROSITE" id="PS00197">
    <property type="entry name" value="2FE2S_FER_1"/>
    <property type="match status" value="1"/>
</dbReference>
<dbReference type="Gene3D" id="1.10.150.120">
    <property type="entry name" value="[2Fe-2S]-binding domain"/>
    <property type="match status" value="1"/>
</dbReference>
<evidence type="ECO:0000313" key="7">
    <source>
        <dbReference type="EMBL" id="RZU38999.1"/>
    </source>
</evidence>
<evidence type="ECO:0000256" key="3">
    <source>
        <dbReference type="ARBA" id="ARBA00023002"/>
    </source>
</evidence>
<keyword evidence="2" id="KW-0479">Metal-binding</keyword>
<evidence type="ECO:0000313" key="8">
    <source>
        <dbReference type="Proteomes" id="UP000292958"/>
    </source>
</evidence>
<evidence type="ECO:0000256" key="2">
    <source>
        <dbReference type="ARBA" id="ARBA00022723"/>
    </source>
</evidence>
<dbReference type="SUPFAM" id="SSF54292">
    <property type="entry name" value="2Fe-2S ferredoxin-like"/>
    <property type="match status" value="1"/>
</dbReference>
<dbReference type="PANTHER" id="PTHR44379:SF5">
    <property type="entry name" value="OXIDOREDUCTASE WITH IRON-SULFUR SUBUNIT"/>
    <property type="match status" value="1"/>
</dbReference>
<dbReference type="InterPro" id="IPR036884">
    <property type="entry name" value="2Fe-2S-bd_dom_sf"/>
</dbReference>
<proteinExistence type="predicted"/>
<dbReference type="Pfam" id="PF01799">
    <property type="entry name" value="Fer2_2"/>
    <property type="match status" value="1"/>
</dbReference>
<gene>
    <name evidence="7" type="ORF">BDD14_0324</name>
</gene>
<dbReference type="PROSITE" id="PS51085">
    <property type="entry name" value="2FE2S_FER_2"/>
    <property type="match status" value="1"/>
</dbReference>
<accession>A0A4Q7YQE9</accession>
<dbReference type="EMBL" id="SHKW01000001">
    <property type="protein sequence ID" value="RZU38999.1"/>
    <property type="molecule type" value="Genomic_DNA"/>
</dbReference>
<evidence type="ECO:0000259" key="6">
    <source>
        <dbReference type="PROSITE" id="PS51085"/>
    </source>
</evidence>
<keyword evidence="5" id="KW-0411">Iron-sulfur</keyword>
<protein>
    <submittedName>
        <fullName evidence="7">Carbon-monoxide dehydrogenase small subunit</fullName>
    </submittedName>
</protein>
<keyword evidence="8" id="KW-1185">Reference proteome</keyword>
<sequence>MNTALNASKTNVHFRVNGEPRNVMVYPMQRLLDVLRCELGLTGTKEGCGEGECGSCSVLLNGDLVNSCLIPIAQAAGAEIFTIEGLATKAMHPVQRAFLECGGAQCGICTPGMIVATVSLLRTNSHPSIEQIREGLNGNLCRCTGYTRIFDSVRTAAETMTDEDRDELYALTEKKR</sequence>
<organism evidence="7 8">
    <name type="scientific">Edaphobacter modestus</name>
    <dbReference type="NCBI Taxonomy" id="388466"/>
    <lineage>
        <taxon>Bacteria</taxon>
        <taxon>Pseudomonadati</taxon>
        <taxon>Acidobacteriota</taxon>
        <taxon>Terriglobia</taxon>
        <taxon>Terriglobales</taxon>
        <taxon>Acidobacteriaceae</taxon>
        <taxon>Edaphobacter</taxon>
    </lineage>
</organism>
<evidence type="ECO:0000256" key="4">
    <source>
        <dbReference type="ARBA" id="ARBA00023004"/>
    </source>
</evidence>
<dbReference type="CDD" id="cd00207">
    <property type="entry name" value="fer2"/>
    <property type="match status" value="1"/>
</dbReference>
<evidence type="ECO:0000256" key="1">
    <source>
        <dbReference type="ARBA" id="ARBA00022714"/>
    </source>
</evidence>
<dbReference type="Gene3D" id="3.10.20.30">
    <property type="match status" value="1"/>
</dbReference>
<dbReference type="InterPro" id="IPR036010">
    <property type="entry name" value="2Fe-2S_ferredoxin-like_sf"/>
</dbReference>
<dbReference type="AlphaFoldDB" id="A0A4Q7YQE9"/>
<reference evidence="7 8" key="1">
    <citation type="submission" date="2019-02" db="EMBL/GenBank/DDBJ databases">
        <title>Genomic Encyclopedia of Archaeal and Bacterial Type Strains, Phase II (KMG-II): from individual species to whole genera.</title>
        <authorList>
            <person name="Goeker M."/>
        </authorList>
    </citation>
    <scope>NUCLEOTIDE SEQUENCE [LARGE SCALE GENOMIC DNA]</scope>
    <source>
        <strain evidence="7 8">DSM 18101</strain>
    </source>
</reference>
<dbReference type="GO" id="GO:0051537">
    <property type="term" value="F:2 iron, 2 sulfur cluster binding"/>
    <property type="evidence" value="ECO:0007669"/>
    <property type="project" value="UniProtKB-KW"/>
</dbReference>
<evidence type="ECO:0000256" key="5">
    <source>
        <dbReference type="ARBA" id="ARBA00023014"/>
    </source>
</evidence>
<dbReference type="GO" id="GO:0046872">
    <property type="term" value="F:metal ion binding"/>
    <property type="evidence" value="ECO:0007669"/>
    <property type="project" value="UniProtKB-KW"/>
</dbReference>